<evidence type="ECO:0000256" key="2">
    <source>
        <dbReference type="SAM" id="Phobius"/>
    </source>
</evidence>
<keyword evidence="2" id="KW-1133">Transmembrane helix</keyword>
<name>A0A1W5CZ24_9LECA</name>
<evidence type="ECO:0000313" key="4">
    <source>
        <dbReference type="Proteomes" id="UP000192927"/>
    </source>
</evidence>
<dbReference type="InterPro" id="IPR020999">
    <property type="entry name" value="Chitin_synth_reg_RCR"/>
</dbReference>
<dbReference type="EMBL" id="FWEW01000869">
    <property type="protein sequence ID" value="SLM35992.1"/>
    <property type="molecule type" value="Genomic_DNA"/>
</dbReference>
<keyword evidence="4" id="KW-1185">Reference proteome</keyword>
<protein>
    <submittedName>
        <fullName evidence="3">Chitin synthesis regulation, Congo red resistance, RCR protein</fullName>
    </submittedName>
</protein>
<reference evidence="4" key="1">
    <citation type="submission" date="2017-03" db="EMBL/GenBank/DDBJ databases">
        <authorList>
            <person name="Sharma R."/>
            <person name="Thines M."/>
        </authorList>
    </citation>
    <scope>NUCLEOTIDE SEQUENCE [LARGE SCALE GENOMIC DNA]</scope>
</reference>
<accession>A0A1W5CZ24</accession>
<organism evidence="3 4">
    <name type="scientific">Lasallia pustulata</name>
    <dbReference type="NCBI Taxonomy" id="136370"/>
    <lineage>
        <taxon>Eukaryota</taxon>
        <taxon>Fungi</taxon>
        <taxon>Dikarya</taxon>
        <taxon>Ascomycota</taxon>
        <taxon>Pezizomycotina</taxon>
        <taxon>Lecanoromycetes</taxon>
        <taxon>OSLEUM clade</taxon>
        <taxon>Umbilicariomycetidae</taxon>
        <taxon>Umbilicariales</taxon>
        <taxon>Umbilicariaceae</taxon>
        <taxon>Lasallia</taxon>
    </lineage>
</organism>
<sequence length="166" mass="17708">MILPRVYYDCGDGYADDGYGCNSAWGDYGRWILTAAIIVALFFLFFLFACITARRRRRAGMNPYRGTGWAAGRTPPGHAPATYAGAPPQQYNSGYTTGPAPPPVYSPPAGQSYYGNGSQGYFGGQQNAYELQQPTSSYQPQSGGDPVYSAPTGPPPGKKGGDGIIR</sequence>
<dbReference type="PANTHER" id="PTHR28187">
    <property type="entry name" value="PROTEIN RCR1-RELATED"/>
    <property type="match status" value="1"/>
</dbReference>
<evidence type="ECO:0000256" key="1">
    <source>
        <dbReference type="SAM" id="MobiDB-lite"/>
    </source>
</evidence>
<proteinExistence type="predicted"/>
<dbReference type="Pfam" id="PF12273">
    <property type="entry name" value="RCR"/>
    <property type="match status" value="1"/>
</dbReference>
<dbReference type="GO" id="GO:0016192">
    <property type="term" value="P:vesicle-mediated transport"/>
    <property type="evidence" value="ECO:0007669"/>
    <property type="project" value="TreeGrafter"/>
</dbReference>
<feature type="compositionally biased region" description="Low complexity" evidence="1">
    <location>
        <begin position="107"/>
        <end position="116"/>
    </location>
</feature>
<evidence type="ECO:0000313" key="3">
    <source>
        <dbReference type="EMBL" id="SLM35992.1"/>
    </source>
</evidence>
<dbReference type="Proteomes" id="UP000192927">
    <property type="component" value="Unassembled WGS sequence"/>
</dbReference>
<feature type="transmembrane region" description="Helical" evidence="2">
    <location>
        <begin position="31"/>
        <end position="51"/>
    </location>
</feature>
<keyword evidence="2" id="KW-0812">Transmembrane</keyword>
<feature type="region of interest" description="Disordered" evidence="1">
    <location>
        <begin position="68"/>
        <end position="166"/>
    </location>
</feature>
<dbReference type="PANTHER" id="PTHR28187:SF1">
    <property type="entry name" value="PROTEIN RCR1-RELATED"/>
    <property type="match status" value="1"/>
</dbReference>
<feature type="compositionally biased region" description="Polar residues" evidence="1">
    <location>
        <begin position="128"/>
        <end position="142"/>
    </location>
</feature>
<dbReference type="AlphaFoldDB" id="A0A1W5CZ24"/>
<keyword evidence="2" id="KW-0472">Membrane</keyword>